<dbReference type="InterPro" id="IPR016181">
    <property type="entry name" value="Acyl_CoA_acyltransferase"/>
</dbReference>
<feature type="binding site" evidence="4">
    <location>
        <begin position="93"/>
        <end position="98"/>
    </location>
    <ligand>
        <name>acetyl-CoA</name>
        <dbReference type="ChEBI" id="CHEBI:57288"/>
    </ligand>
</feature>
<dbReference type="InterPro" id="IPR036527">
    <property type="entry name" value="SCP2_sterol-bd_dom_sf"/>
</dbReference>
<dbReference type="HAMAP" id="MF_01812">
    <property type="entry name" value="Eis"/>
    <property type="match status" value="1"/>
</dbReference>
<dbReference type="PANTHER" id="PTHR37817:SF1">
    <property type="entry name" value="N-ACETYLTRANSFERASE EIS"/>
    <property type="match status" value="1"/>
</dbReference>
<dbReference type="Proteomes" id="UP000199207">
    <property type="component" value="Unassembled WGS sequence"/>
</dbReference>
<evidence type="ECO:0000256" key="2">
    <source>
        <dbReference type="ARBA" id="ARBA00022679"/>
    </source>
</evidence>
<dbReference type="InterPro" id="IPR051554">
    <property type="entry name" value="Acetyltransferase_Eis"/>
</dbReference>
<proteinExistence type="inferred from homology"/>
<dbReference type="NCBIfam" id="NF002367">
    <property type="entry name" value="PRK01346.1-4"/>
    <property type="match status" value="1"/>
</dbReference>
<comment type="caution">
    <text evidence="4">Lacks conserved residue(s) required for the propagation of feature annotation.</text>
</comment>
<feature type="binding site" evidence="4">
    <location>
        <begin position="85"/>
        <end position="87"/>
    </location>
    <ligand>
        <name>acetyl-CoA</name>
        <dbReference type="ChEBI" id="CHEBI:57288"/>
    </ligand>
</feature>
<dbReference type="OrthoDB" id="8399956at2"/>
<protein>
    <submittedName>
        <fullName evidence="6">Predicted acetyltransferase</fullName>
    </submittedName>
</protein>
<dbReference type="InterPro" id="IPR041380">
    <property type="entry name" value="Acetyltransf_17"/>
</dbReference>
<dbReference type="PANTHER" id="PTHR37817">
    <property type="entry name" value="N-ACETYLTRANSFERASE EIS"/>
    <property type="match status" value="1"/>
</dbReference>
<evidence type="ECO:0000256" key="4">
    <source>
        <dbReference type="HAMAP-Rule" id="MF_01812"/>
    </source>
</evidence>
<dbReference type="GO" id="GO:0034069">
    <property type="term" value="F:aminoglycoside N-acetyltransferase activity"/>
    <property type="evidence" value="ECO:0007669"/>
    <property type="project" value="TreeGrafter"/>
</dbReference>
<comment type="similarity">
    <text evidence="1 4">Belongs to the acetyltransferase Eis family.</text>
</comment>
<feature type="domain" description="N-acetyltransferase" evidence="5">
    <location>
        <begin position="5"/>
        <end position="152"/>
    </location>
</feature>
<evidence type="ECO:0000256" key="1">
    <source>
        <dbReference type="ARBA" id="ARBA00009213"/>
    </source>
</evidence>
<dbReference type="EMBL" id="FOLM01000002">
    <property type="protein sequence ID" value="SFC26426.1"/>
    <property type="molecule type" value="Genomic_DNA"/>
</dbReference>
<evidence type="ECO:0000313" key="6">
    <source>
        <dbReference type="EMBL" id="SFC26426.1"/>
    </source>
</evidence>
<dbReference type="STRING" id="910347.SAMN05421773_102491"/>
<reference evidence="6 7" key="1">
    <citation type="submission" date="2016-10" db="EMBL/GenBank/DDBJ databases">
        <authorList>
            <person name="de Groot N.N."/>
        </authorList>
    </citation>
    <scope>NUCLEOTIDE SEQUENCE [LARGE SCALE GENOMIC DNA]</scope>
    <source>
        <strain evidence="6 7">CGMCC 4.5739</strain>
    </source>
</reference>
<dbReference type="Pfam" id="PF13527">
    <property type="entry name" value="Acetyltransf_9"/>
    <property type="match status" value="1"/>
</dbReference>
<name>A0A1I1HRD1_9ACTN</name>
<accession>A0A1I1HRD1</accession>
<dbReference type="InterPro" id="IPR000182">
    <property type="entry name" value="GNAT_dom"/>
</dbReference>
<comment type="subunit">
    <text evidence="4">Homohexamer; trimer of dimers.</text>
</comment>
<dbReference type="Gene3D" id="3.30.1050.10">
    <property type="entry name" value="SCP2 sterol-binding domain"/>
    <property type="match status" value="1"/>
</dbReference>
<dbReference type="Gene3D" id="3.40.630.30">
    <property type="match status" value="2"/>
</dbReference>
<evidence type="ECO:0000313" key="7">
    <source>
        <dbReference type="Proteomes" id="UP000199207"/>
    </source>
</evidence>
<sequence length="416" mass="45680">MGVDIRVVDGNVADSDAWYRGLHHGFTLPPAFTEEELALRRARIDLRRAWGAFDQDRCVATYRSFDQRLTVPGGRDVAANAITAVTVSATHRRRGLLTRMITSDLAEAKERGDTVATLVAAEYPIYGRYGFGPATSTTAWEVDRLRAGLDRRAPVPDPAEGGSIEFLDGAEVRKLGPELYERFRPGCPGAIDRPALWWDRATGEVRMTPSWTEPFHALHRDADGIPQGMVTFRADTRWTNGMPDETATVASLFAVTPAAERALWHFLLSVDWVTRVKADHRAPDDLLPDLLPDPRAAAVTDQADFLWLRPLDIPAMLTARGYPAEGELVLRVDDPLGLTAGSYLLTASPQGADCVPTSRPADLTLGTGALATLYLGERSAGRLARLGRLTEERPGAAARADLLFHTPRRPWLPDIF</sequence>
<feature type="active site" description="Proton donor" evidence="4">
    <location>
        <position position="126"/>
    </location>
</feature>
<gene>
    <name evidence="6" type="ORF">SAMN05421773_102491</name>
</gene>
<evidence type="ECO:0000256" key="3">
    <source>
        <dbReference type="ARBA" id="ARBA00023315"/>
    </source>
</evidence>
<dbReference type="InterPro" id="IPR022902">
    <property type="entry name" value="NAcTrfase_Eis"/>
</dbReference>
<dbReference type="RefSeq" id="WP_093837755.1">
    <property type="nucleotide sequence ID" value="NZ_FOLM01000002.1"/>
</dbReference>
<dbReference type="SUPFAM" id="SSF55729">
    <property type="entry name" value="Acyl-CoA N-acyltransferases (Nat)"/>
    <property type="match status" value="1"/>
</dbReference>
<feature type="active site" description="Proton acceptor; via carboxylate" evidence="4">
    <location>
        <position position="416"/>
    </location>
</feature>
<keyword evidence="7" id="KW-1185">Reference proteome</keyword>
<dbReference type="Pfam" id="PF17668">
    <property type="entry name" value="Acetyltransf_17"/>
    <property type="match status" value="1"/>
</dbReference>
<dbReference type="SUPFAM" id="SSF55718">
    <property type="entry name" value="SCP-like"/>
    <property type="match status" value="1"/>
</dbReference>
<keyword evidence="2 4" id="KW-0808">Transferase</keyword>
<dbReference type="InterPro" id="IPR025559">
    <property type="entry name" value="Eis_dom"/>
</dbReference>
<organism evidence="6 7">
    <name type="scientific">Streptomyces aidingensis</name>
    <dbReference type="NCBI Taxonomy" id="910347"/>
    <lineage>
        <taxon>Bacteria</taxon>
        <taxon>Bacillati</taxon>
        <taxon>Actinomycetota</taxon>
        <taxon>Actinomycetes</taxon>
        <taxon>Kitasatosporales</taxon>
        <taxon>Streptomycetaceae</taxon>
        <taxon>Streptomyces</taxon>
    </lineage>
</organism>
<dbReference type="PROSITE" id="PS51186">
    <property type="entry name" value="GNAT"/>
    <property type="match status" value="1"/>
</dbReference>
<dbReference type="GO" id="GO:0030649">
    <property type="term" value="P:aminoglycoside antibiotic catabolic process"/>
    <property type="evidence" value="ECO:0007669"/>
    <property type="project" value="TreeGrafter"/>
</dbReference>
<dbReference type="Pfam" id="PF13530">
    <property type="entry name" value="SCP2_2"/>
    <property type="match status" value="1"/>
</dbReference>
<evidence type="ECO:0000259" key="5">
    <source>
        <dbReference type="PROSITE" id="PS51186"/>
    </source>
</evidence>
<keyword evidence="3 4" id="KW-0012">Acyltransferase</keyword>
<dbReference type="AlphaFoldDB" id="A0A1I1HRD1"/>